<feature type="domain" description="Isochorismatase-like" evidence="2">
    <location>
        <begin position="8"/>
        <end position="193"/>
    </location>
</feature>
<dbReference type="InterPro" id="IPR036380">
    <property type="entry name" value="Isochorismatase-like_sf"/>
</dbReference>
<dbReference type="EMBL" id="FWXJ01000004">
    <property type="protein sequence ID" value="SMC43996.1"/>
    <property type="molecule type" value="Genomic_DNA"/>
</dbReference>
<dbReference type="PANTHER" id="PTHR43540:SF16">
    <property type="entry name" value="ISOCHORISMATASE-LIKE DOMAIN-CONTAINING PROTEIN"/>
    <property type="match status" value="1"/>
</dbReference>
<evidence type="ECO:0000256" key="1">
    <source>
        <dbReference type="ARBA" id="ARBA00022801"/>
    </source>
</evidence>
<evidence type="ECO:0000313" key="3">
    <source>
        <dbReference type="EMBL" id="SMC43996.1"/>
    </source>
</evidence>
<protein>
    <submittedName>
        <fullName evidence="3">Nicotinamidase-related amidase</fullName>
    </submittedName>
</protein>
<evidence type="ECO:0000313" key="4">
    <source>
        <dbReference type="Proteomes" id="UP000192708"/>
    </source>
</evidence>
<dbReference type="AlphaFoldDB" id="A0A1W1Z6J7"/>
<name>A0A1W1Z6J7_9BURK</name>
<proteinExistence type="predicted"/>
<accession>A0A1W1Z6J7</accession>
<dbReference type="RefSeq" id="WP_084283111.1">
    <property type="nucleotide sequence ID" value="NZ_FWXJ01000004.1"/>
</dbReference>
<dbReference type="PANTHER" id="PTHR43540">
    <property type="entry name" value="PEROXYUREIDOACRYLATE/UREIDOACRYLATE AMIDOHYDROLASE-RELATED"/>
    <property type="match status" value="1"/>
</dbReference>
<gene>
    <name evidence="3" type="ORF">SAMN06296008_104148</name>
</gene>
<dbReference type="Proteomes" id="UP000192708">
    <property type="component" value="Unassembled WGS sequence"/>
</dbReference>
<dbReference type="InterPro" id="IPR000868">
    <property type="entry name" value="Isochorismatase-like_dom"/>
</dbReference>
<keyword evidence="4" id="KW-1185">Reference proteome</keyword>
<sequence>MDAFDNLAVILVGFQNDYFAKNGVLRGVVEEPGRVDEVLANTMNLIRKLANTKALIISTPIVLESSYRALSNSSGILDKIKESGAFSVGTFGAENIPELAEFGDRITYVSGKVGFNAFSKTDLDNTLLANSIKEVWVCGMVTSLCIDSTGRAAYERGYKVSIVEDCSSARTALEHSFYCENVFPLYGSVIESKSLVMS</sequence>
<dbReference type="Gene3D" id="3.40.50.850">
    <property type="entry name" value="Isochorismatase-like"/>
    <property type="match status" value="1"/>
</dbReference>
<dbReference type="SUPFAM" id="SSF52499">
    <property type="entry name" value="Isochorismatase-like hydrolases"/>
    <property type="match status" value="1"/>
</dbReference>
<dbReference type="Pfam" id="PF00857">
    <property type="entry name" value="Isochorismatase"/>
    <property type="match status" value="1"/>
</dbReference>
<organism evidence="3 4">
    <name type="scientific">Polynucleobacter kasalickyi</name>
    <dbReference type="NCBI Taxonomy" id="1938817"/>
    <lineage>
        <taxon>Bacteria</taxon>
        <taxon>Pseudomonadati</taxon>
        <taxon>Pseudomonadota</taxon>
        <taxon>Betaproteobacteria</taxon>
        <taxon>Burkholderiales</taxon>
        <taxon>Burkholderiaceae</taxon>
        <taxon>Polynucleobacter</taxon>
    </lineage>
</organism>
<dbReference type="STRING" id="1938817.SAMN06296008_104148"/>
<dbReference type="GO" id="GO:0016787">
    <property type="term" value="F:hydrolase activity"/>
    <property type="evidence" value="ECO:0007669"/>
    <property type="project" value="UniProtKB-KW"/>
</dbReference>
<dbReference type="InterPro" id="IPR050272">
    <property type="entry name" value="Isochorismatase-like_hydrls"/>
</dbReference>
<dbReference type="OrthoDB" id="9781985at2"/>
<reference evidence="3 4" key="1">
    <citation type="submission" date="2017-04" db="EMBL/GenBank/DDBJ databases">
        <authorList>
            <person name="Afonso C.L."/>
            <person name="Miller P.J."/>
            <person name="Scott M.A."/>
            <person name="Spackman E."/>
            <person name="Goraichik I."/>
            <person name="Dimitrov K.M."/>
            <person name="Suarez D.L."/>
            <person name="Swayne D.E."/>
        </authorList>
    </citation>
    <scope>NUCLEOTIDE SEQUENCE [LARGE SCALE GENOMIC DNA]</scope>
    <source>
        <strain evidence="3 4">VK13</strain>
    </source>
</reference>
<evidence type="ECO:0000259" key="2">
    <source>
        <dbReference type="Pfam" id="PF00857"/>
    </source>
</evidence>
<keyword evidence="1" id="KW-0378">Hydrolase</keyword>
<dbReference type="CDD" id="cd00431">
    <property type="entry name" value="cysteine_hydrolases"/>
    <property type="match status" value="1"/>
</dbReference>